<dbReference type="Proteomes" id="UP001214576">
    <property type="component" value="Unassembled WGS sequence"/>
</dbReference>
<name>A0AAD4YH46_OVIAM</name>
<evidence type="ECO:0000256" key="1">
    <source>
        <dbReference type="SAM" id="Coils"/>
    </source>
</evidence>
<proteinExistence type="predicted"/>
<evidence type="ECO:0000313" key="2">
    <source>
        <dbReference type="EMBL" id="KAI4548094.1"/>
    </source>
</evidence>
<comment type="caution">
    <text evidence="2">The sequence shown here is derived from an EMBL/GenBank/DDBJ whole genome shotgun (WGS) entry which is preliminary data.</text>
</comment>
<dbReference type="AlphaFoldDB" id="A0AAD4YH46"/>
<keyword evidence="1" id="KW-0175">Coiled coil</keyword>
<organism evidence="2 3">
    <name type="scientific">Ovis ammon polii</name>
    <dbReference type="NCBI Taxonomy" id="230172"/>
    <lineage>
        <taxon>Eukaryota</taxon>
        <taxon>Metazoa</taxon>
        <taxon>Chordata</taxon>
        <taxon>Craniata</taxon>
        <taxon>Vertebrata</taxon>
        <taxon>Euteleostomi</taxon>
        <taxon>Mammalia</taxon>
        <taxon>Eutheria</taxon>
        <taxon>Laurasiatheria</taxon>
        <taxon>Artiodactyla</taxon>
        <taxon>Ruminantia</taxon>
        <taxon>Pecora</taxon>
        <taxon>Bovidae</taxon>
        <taxon>Caprinae</taxon>
        <taxon>Ovis</taxon>
    </lineage>
</organism>
<reference evidence="2" key="1">
    <citation type="submission" date="2022-03" db="EMBL/GenBank/DDBJ databases">
        <title>Genomic analyses of argali, domestic sheep and their hybrids provide insights into chromosomal evolution, heterosis and genetic basis of agronomic traits.</title>
        <authorList>
            <person name="Li M."/>
        </authorList>
    </citation>
    <scope>NUCLEOTIDE SEQUENCE</scope>
    <source>
        <strain evidence="2">CAU-MHL-2022a</strain>
        <tissue evidence="2">Skin</tissue>
    </source>
</reference>
<protein>
    <submittedName>
        <fullName evidence="2">Uncharacterized protein</fullName>
    </submittedName>
</protein>
<accession>A0AAD4YH46</accession>
<dbReference type="EMBL" id="JAKZEL010000001">
    <property type="protein sequence ID" value="KAI4548094.1"/>
    <property type="molecule type" value="Genomic_DNA"/>
</dbReference>
<evidence type="ECO:0000313" key="3">
    <source>
        <dbReference type="Proteomes" id="UP001214576"/>
    </source>
</evidence>
<feature type="coiled-coil region" evidence="1">
    <location>
        <begin position="102"/>
        <end position="129"/>
    </location>
</feature>
<keyword evidence="3" id="KW-1185">Reference proteome</keyword>
<sequence>MDCNLLGSSIHRIFQARVLEWVAISFSNVIHVRLFCDPMDYSLHRVLCPWDFPGKSTRVGFRFLLQEDLPDQPARPPVFLSLQWTPGKKVCHMEAEGQATVIQQIEESIEDLKTRIAKLELALKANLEALRLGENDVGYERIVQSKSIQTSPMEEKYNHMVLLLLLLSRFSRVRLCATP</sequence>
<gene>
    <name evidence="2" type="ORF">MG293_000424</name>
</gene>